<feature type="domain" description="Glycosyltransferase 2-like" evidence="1">
    <location>
        <begin position="19"/>
        <end position="87"/>
    </location>
</feature>
<evidence type="ECO:0000313" key="2">
    <source>
        <dbReference type="EMBL" id="MDQ0450046.1"/>
    </source>
</evidence>
<dbReference type="Gene3D" id="3.40.50.150">
    <property type="entry name" value="Vaccinia Virus protein VP39"/>
    <property type="match status" value="1"/>
</dbReference>
<evidence type="ECO:0000313" key="3">
    <source>
        <dbReference type="Proteomes" id="UP001231124"/>
    </source>
</evidence>
<dbReference type="InterPro" id="IPR011990">
    <property type="entry name" value="TPR-like_helical_dom_sf"/>
</dbReference>
<name>A0ABU0I604_9HYPH</name>
<dbReference type="SUPFAM" id="SSF48452">
    <property type="entry name" value="TPR-like"/>
    <property type="match status" value="1"/>
</dbReference>
<evidence type="ECO:0000259" key="1">
    <source>
        <dbReference type="Pfam" id="PF00535"/>
    </source>
</evidence>
<dbReference type="Gene3D" id="3.90.550.20">
    <property type="match status" value="1"/>
</dbReference>
<gene>
    <name evidence="2" type="ORF">QO012_004571</name>
</gene>
<dbReference type="EMBL" id="JAUSVP010000027">
    <property type="protein sequence ID" value="MDQ0450046.1"/>
    <property type="molecule type" value="Genomic_DNA"/>
</dbReference>
<dbReference type="Gene3D" id="1.25.40.10">
    <property type="entry name" value="Tetratricopeptide repeat domain"/>
    <property type="match status" value="1"/>
</dbReference>
<dbReference type="Gene3D" id="3.90.550.10">
    <property type="entry name" value="Spore Coat Polysaccharide Biosynthesis Protein SpsA, Chain A"/>
    <property type="match status" value="1"/>
</dbReference>
<keyword evidence="3" id="KW-1185">Reference proteome</keyword>
<dbReference type="SUPFAM" id="SSF53448">
    <property type="entry name" value="Nucleotide-diphospho-sugar transferases"/>
    <property type="match status" value="2"/>
</dbReference>
<organism evidence="2 3">
    <name type="scientific">Methylobacterium aerolatum</name>
    <dbReference type="NCBI Taxonomy" id="418708"/>
    <lineage>
        <taxon>Bacteria</taxon>
        <taxon>Pseudomonadati</taxon>
        <taxon>Pseudomonadota</taxon>
        <taxon>Alphaproteobacteria</taxon>
        <taxon>Hyphomicrobiales</taxon>
        <taxon>Methylobacteriaceae</taxon>
        <taxon>Methylobacterium</taxon>
    </lineage>
</organism>
<reference evidence="2 3" key="1">
    <citation type="submission" date="2023-07" db="EMBL/GenBank/DDBJ databases">
        <title>Genomic Encyclopedia of Type Strains, Phase IV (KMG-IV): sequencing the most valuable type-strain genomes for metagenomic binning, comparative biology and taxonomic classification.</title>
        <authorList>
            <person name="Goeker M."/>
        </authorList>
    </citation>
    <scope>NUCLEOTIDE SEQUENCE [LARGE SCALE GENOMIC DNA]</scope>
    <source>
        <strain evidence="2 3">DSM 19013</strain>
    </source>
</reference>
<dbReference type="Pfam" id="PF04488">
    <property type="entry name" value="Gly_transf_sug"/>
    <property type="match status" value="1"/>
</dbReference>
<dbReference type="InterPro" id="IPR029063">
    <property type="entry name" value="SAM-dependent_MTases_sf"/>
</dbReference>
<dbReference type="InterPro" id="IPR007577">
    <property type="entry name" value="GlycoTrfase_DXD_sugar-bd_CS"/>
</dbReference>
<accession>A0ABU0I604</accession>
<dbReference type="InterPro" id="IPR029044">
    <property type="entry name" value="Nucleotide-diphossugar_trans"/>
</dbReference>
<dbReference type="Proteomes" id="UP001231124">
    <property type="component" value="Unassembled WGS sequence"/>
</dbReference>
<comment type="caution">
    <text evidence="2">The sequence shown here is derived from an EMBL/GenBank/DDBJ whole genome shotgun (WGS) entry which is preliminary data.</text>
</comment>
<dbReference type="Pfam" id="PF00535">
    <property type="entry name" value="Glycos_transf_2"/>
    <property type="match status" value="1"/>
</dbReference>
<dbReference type="InterPro" id="IPR001173">
    <property type="entry name" value="Glyco_trans_2-like"/>
</dbReference>
<protein>
    <recommendedName>
        <fullName evidence="1">Glycosyltransferase 2-like domain-containing protein</fullName>
    </recommendedName>
</protein>
<sequence length="1350" mass="152527">MANLQRCLSAVAPYISCWVIGDTGSTDGTQEFIEKFFADRGIPGEIHSFPFENFAQARNQALERARASKLEFDYIIFTDADMEFVADDPNFAKTLKHSAYMLLQRAGVSYWNLRLLRRSTPASYRGVTHEFLDVRVGTTKNLATASYIDHGTGANRFEKYDRDARLLTNAIAEEKDPGMIARYTFYLANTLRDSNQKEAALDAYTRRVEQGHWQQEVYISLLNIAKIKGELFYPQNEVIAACEQATMVCSSRAEALHAAAHFCREKKLFDEGYNFAIRGLKIDYPRDALFVEDWIYDYGLLDELAINAYWCGRYAEAAEACEELLRANKIPTEMRARVESNRQHSIERLAEFGVPKALQYIANRDRLLGDRSPSDRNWMKLWASARHLKESGDGEKFRLAALSAYKKRPRRAEPLYDLARDLREKGRYDESVVFCEQGLAVYNFTEEPDIENFFCLIGLHEELSIAANYSKDLEQKKRGFAACDRLSLARGVPAPQRSLARSNLRFYVEDANALLPTLNLRRLPLQAPVGLRSISASVARQGQDIYILQQYQNDAAETDPSSENSQSKFGEGPSIVCINTDFEFISEQKVIIKSFSFGDSTVDPRSIRDFRLFSFKEELWCSAAYQHAAEVDGLIHVIGRIDDHRQQTCRLVDLSAVNSGAVSPRGTSYMPFLSVSDEDKAAVEITFISSIDPITEIDRHGHILALQDAPIDVQQFRGASQLIAFGTGYLALICEVFRSTEDDDLISCHRFVWFDAARKLSAVSRPFYLHKHSVESANGIAWHPDDKRILISFTAEDGINWIADVDATEIHEILNSVSSFYSSLSRKLDEKVENSVSIGSKRLAPPISFYSLAPYLRAANLPQDRRHLSNPYDSLVMHHLDSKASQGLPQIHCFYEVLDEKSDHRTLRAATYSMRAAGHPVRVWSYSPSKLEFLSHSGVELRDAAEVIPRQFFDRVLAKSEIRYFSDIFRYAVLYEFGGAWMDGDIVLVRPFAYRGDYFFNLQWRDAGRGHYVCGNVMYARVFSPHMRELYERAVKIFTESAITEFGDIGPKLLSDYILSPTGSELRSWIFSPVFFNSIDWTETNLFEQTLGSLSDYLNDERVVGVHLWNARTHSTTERPSGSLISILSNPTERLPSLSNVFDRFAIDRNRLTGNRHHYSRVYEAILGDQRFSLSQIVEIGTSPDGQACDAWRTYFPFCEVNAFNSEAFSNTIPAPHVALSDGSHERGLSQEFGLLNHPRLDAVIDNGSHASLDQQAALAALFPALAPGGWYFIESLDWQPARESGSSVSTTKSLIADIKAHGRPTTASDPLGISSLIPYFDQILFFDSLYELGRANLIGGLVAIRKTLN</sequence>
<proteinExistence type="predicted"/>